<dbReference type="EMBL" id="NBNE01000278">
    <property type="protein sequence ID" value="OWZ20893.1"/>
    <property type="molecule type" value="Genomic_DNA"/>
</dbReference>
<dbReference type="PANTHER" id="PTHR24114:SF2">
    <property type="entry name" value="F-BOX DOMAIN-CONTAINING PROTEIN-RELATED"/>
    <property type="match status" value="1"/>
</dbReference>
<dbReference type="InterPro" id="IPR052394">
    <property type="entry name" value="LRR-containing"/>
</dbReference>
<keyword evidence="1" id="KW-0106">Calcium</keyword>
<dbReference type="Proteomes" id="UP000198211">
    <property type="component" value="Unassembled WGS sequence"/>
</dbReference>
<dbReference type="SMART" id="SM00054">
    <property type="entry name" value="EFh"/>
    <property type="match status" value="4"/>
</dbReference>
<name>A0A225WT83_9STRA</name>
<dbReference type="InterPro" id="IPR018247">
    <property type="entry name" value="EF_Hand_1_Ca_BS"/>
</dbReference>
<feature type="domain" description="EF-hand" evidence="2">
    <location>
        <begin position="561"/>
        <end position="596"/>
    </location>
</feature>
<keyword evidence="4" id="KW-1185">Reference proteome</keyword>
<dbReference type="InterPro" id="IPR001611">
    <property type="entry name" value="Leu-rich_rpt"/>
</dbReference>
<evidence type="ECO:0000259" key="2">
    <source>
        <dbReference type="PROSITE" id="PS50222"/>
    </source>
</evidence>
<feature type="domain" description="EF-hand" evidence="2">
    <location>
        <begin position="600"/>
        <end position="635"/>
    </location>
</feature>
<dbReference type="InterPro" id="IPR011992">
    <property type="entry name" value="EF-hand-dom_pair"/>
</dbReference>
<evidence type="ECO:0000313" key="3">
    <source>
        <dbReference type="EMBL" id="OWZ20893.1"/>
    </source>
</evidence>
<dbReference type="Gene3D" id="3.80.10.10">
    <property type="entry name" value="Ribonuclease Inhibitor"/>
    <property type="match status" value="2"/>
</dbReference>
<dbReference type="Pfam" id="PF13516">
    <property type="entry name" value="LRR_6"/>
    <property type="match status" value="3"/>
</dbReference>
<dbReference type="AlphaFoldDB" id="A0A225WT83"/>
<dbReference type="InterPro" id="IPR032675">
    <property type="entry name" value="LRR_dom_sf"/>
</dbReference>
<dbReference type="PROSITE" id="PS50222">
    <property type="entry name" value="EF_HAND_2"/>
    <property type="match status" value="3"/>
</dbReference>
<evidence type="ECO:0000256" key="1">
    <source>
        <dbReference type="ARBA" id="ARBA00022837"/>
    </source>
</evidence>
<organism evidence="3 4">
    <name type="scientific">Phytophthora megakarya</name>
    <dbReference type="NCBI Taxonomy" id="4795"/>
    <lineage>
        <taxon>Eukaryota</taxon>
        <taxon>Sar</taxon>
        <taxon>Stramenopiles</taxon>
        <taxon>Oomycota</taxon>
        <taxon>Peronosporomycetes</taxon>
        <taxon>Peronosporales</taxon>
        <taxon>Peronosporaceae</taxon>
        <taxon>Phytophthora</taxon>
    </lineage>
</organism>
<comment type="caution">
    <text evidence="3">The sequence shown here is derived from an EMBL/GenBank/DDBJ whole genome shotgun (WGS) entry which is preliminary data.</text>
</comment>
<dbReference type="GO" id="GO:0005509">
    <property type="term" value="F:calcium ion binding"/>
    <property type="evidence" value="ECO:0007669"/>
    <property type="project" value="InterPro"/>
</dbReference>
<sequence>MEHEAVGLNATLKYFGPEARASYYRLYRELHSKPQLFVDRDTHEYHHRGSVCKKSSAFGPRRSVALRRSLPTLEQAQISVGGDTNLASSVPRSPRTLFLGACLAGGKTAPTLLLRKEYNKRVFDFSHQGLGDNFIVRFAACLPELPLVECINVCGNRLTDAGISCLLRALENKPHLTSLDISSNPIGVDAANVLRGYTRSNLCTLRLLALNEVSLSDHECVRLAKALEHNKSIDRLLLRGNQIGLKEEEGEKSVKISTGGQALGAMLTSNLTIQQLDLSWNQLHATGSAFITAALPMNYQLRELDLSYNSLGNQGALAIAHALRAGARLSRLMLSYNGISPRGGVGLASGLAVNSSLSMLTLDGNPLGVQGGKALMHASCTPRPNSTVCQLSLLDCSLDVSAPKMSAATGDEQLHVFNPADPAGSYALDLSDSYEHMVAHELLRLAVSHSTRYHFTKLEYLPSTQSRAPVTKLEIVKRRIKPSSSPAPEDLPVQTRRGSQSLSPLAMLFRRLDQDGSGFVEASELLNALRSCGLDVSDEQLSGYLQKYDYDNSGSLHKREFSDLFARVGFAFVDSDSSGSLDVSELRRVFQLLGVDDQAKGDDAIARMIAKYDLDGSGEIDAYEFLEFMTSEVLTVQDDPQTVKDKEEAMMMRLEPCEVGSGQTWQIPDSGQLTADFVHSGGIDMDKEQQAGNDTVLRPSDSKLMPDTMLSRFLINAPSISRNITEQTDFLYTVLNESGMYLSASQGEQLLSRQGVASSAVRPGRRLASLAKLLPRIIDHREASSLVTRVVDIKNQWLERLALRRWLGSQPFSVLVGSLTNAYSFDLTRDDHRVALHRLALIAQEEKQFSRWRSGRSDTSQVGNWENFRWATLDGEPVLLSSSYILNKLLGPTRAASNSIPPPSKLVFYYVSTTRPPRGTKCLSQRRFEQLAAVLAQPPHESEISALCEDHPGQEQDDKATKMRIQAVLHWEHVRRYVMDSAAEKKQNNRRPCVAGETLTRLTNTLEGLQQKLLLLEILVAERWLSCTQAQELVNAFPNAVRARARAACLAFPRIVDLENFIQIYDRLSTEDQEECVRRLGWLNIFDPLQPDRSYSLLNLSIHDERELVQMLSQLALQEGVRFVHVVLRFLLVIHYNNLSFDCRRVVGKMLPISRA</sequence>
<dbReference type="SUPFAM" id="SSF47473">
    <property type="entry name" value="EF-hand"/>
    <property type="match status" value="1"/>
</dbReference>
<accession>A0A225WT83</accession>
<dbReference type="InterPro" id="IPR002048">
    <property type="entry name" value="EF_hand_dom"/>
</dbReference>
<dbReference type="Gene3D" id="1.10.238.10">
    <property type="entry name" value="EF-hand"/>
    <property type="match status" value="2"/>
</dbReference>
<proteinExistence type="predicted"/>
<dbReference type="STRING" id="4795.A0A225WT83"/>
<reference evidence="4" key="1">
    <citation type="submission" date="2017-03" db="EMBL/GenBank/DDBJ databases">
        <title>Phytopthora megakarya and P. palmivora, two closely related causual agents of cacao black pod achieved similar genome size and gene model numbers by different mechanisms.</title>
        <authorList>
            <person name="Ali S."/>
            <person name="Shao J."/>
            <person name="Larry D.J."/>
            <person name="Kronmiller B."/>
            <person name="Shen D."/>
            <person name="Strem M.D."/>
            <person name="Melnick R.L."/>
            <person name="Guiltinan M.J."/>
            <person name="Tyler B.M."/>
            <person name="Meinhardt L.W."/>
            <person name="Bailey B.A."/>
        </authorList>
    </citation>
    <scope>NUCLEOTIDE SEQUENCE [LARGE SCALE GENOMIC DNA]</scope>
    <source>
        <strain evidence="4">zdho120</strain>
    </source>
</reference>
<dbReference type="OrthoDB" id="166094at2759"/>
<dbReference type="CDD" id="cd00051">
    <property type="entry name" value="EFh"/>
    <property type="match status" value="1"/>
</dbReference>
<protein>
    <recommendedName>
        <fullName evidence="2">EF-hand domain-containing protein</fullName>
    </recommendedName>
</protein>
<dbReference type="SMART" id="SM00368">
    <property type="entry name" value="LRR_RI"/>
    <property type="match status" value="8"/>
</dbReference>
<feature type="domain" description="EF-hand" evidence="2">
    <location>
        <begin position="500"/>
        <end position="535"/>
    </location>
</feature>
<dbReference type="SUPFAM" id="SSF52047">
    <property type="entry name" value="RNI-like"/>
    <property type="match status" value="1"/>
</dbReference>
<dbReference type="PANTHER" id="PTHR24114">
    <property type="entry name" value="LEUCINE RICH REPEAT FAMILY PROTEIN"/>
    <property type="match status" value="1"/>
</dbReference>
<dbReference type="PROSITE" id="PS00018">
    <property type="entry name" value="EF_HAND_1"/>
    <property type="match status" value="3"/>
</dbReference>
<evidence type="ECO:0000313" key="4">
    <source>
        <dbReference type="Proteomes" id="UP000198211"/>
    </source>
</evidence>
<gene>
    <name evidence="3" type="ORF">PHMEG_0004643</name>
</gene>
<dbReference type="Pfam" id="PF13499">
    <property type="entry name" value="EF-hand_7"/>
    <property type="match status" value="2"/>
</dbReference>